<dbReference type="GO" id="GO:0000446">
    <property type="term" value="C:nucleoplasmic THO complex"/>
    <property type="evidence" value="ECO:0007669"/>
    <property type="project" value="EnsemblFungi"/>
</dbReference>
<dbReference type="GO" id="GO:0031124">
    <property type="term" value="P:mRNA 3'-end processing"/>
    <property type="evidence" value="ECO:0007669"/>
    <property type="project" value="EnsemblFungi"/>
</dbReference>
<feature type="domain" description="THO complex subunitTHOC2 C-terminal" evidence="6">
    <location>
        <begin position="1123"/>
        <end position="1202"/>
    </location>
</feature>
<dbReference type="GO" id="GO:0003729">
    <property type="term" value="F:mRNA binding"/>
    <property type="evidence" value="ECO:0007669"/>
    <property type="project" value="TreeGrafter"/>
</dbReference>
<dbReference type="GeneID" id="96904777"/>
<dbReference type="InterPro" id="IPR040007">
    <property type="entry name" value="Tho2"/>
</dbReference>
<proteinExistence type="inferred from homology"/>
<feature type="compositionally biased region" description="Basic and acidic residues" evidence="5">
    <location>
        <begin position="1275"/>
        <end position="1285"/>
    </location>
</feature>
<dbReference type="GO" id="GO:0000781">
    <property type="term" value="C:chromosome, telomeric region"/>
    <property type="evidence" value="ECO:0007669"/>
    <property type="project" value="EnsemblFungi"/>
</dbReference>
<dbReference type="GO" id="GO:0006283">
    <property type="term" value="P:transcription-coupled nucleotide-excision repair"/>
    <property type="evidence" value="ECO:0007669"/>
    <property type="project" value="EnsemblFungi"/>
</dbReference>
<feature type="compositionally biased region" description="Basic and acidic residues" evidence="5">
    <location>
        <begin position="1543"/>
        <end position="1576"/>
    </location>
</feature>
<protein>
    <recommendedName>
        <fullName evidence="3">THO complex subunit 2</fullName>
    </recommendedName>
</protein>
<evidence type="ECO:0000259" key="8">
    <source>
        <dbReference type="Pfam" id="PF16134"/>
    </source>
</evidence>
<evidence type="ECO:0000259" key="6">
    <source>
        <dbReference type="Pfam" id="PF11262"/>
    </source>
</evidence>
<dbReference type="GO" id="GO:0000445">
    <property type="term" value="C:THO complex part of transcription export complex"/>
    <property type="evidence" value="ECO:0007669"/>
    <property type="project" value="EnsemblFungi"/>
</dbReference>
<dbReference type="InterPro" id="IPR032302">
    <property type="entry name" value="THOC2_N"/>
</dbReference>
<dbReference type="FunCoup" id="G0VI77">
    <property type="interactions" value="691"/>
</dbReference>
<feature type="compositionally biased region" description="Basic and acidic residues" evidence="5">
    <location>
        <begin position="1410"/>
        <end position="1449"/>
    </location>
</feature>
<dbReference type="InParanoid" id="G0VI77"/>
<dbReference type="OMA" id="QERWTCI"/>
<feature type="region of interest" description="Disordered" evidence="5">
    <location>
        <begin position="358"/>
        <end position="390"/>
    </location>
</feature>
<evidence type="ECO:0000256" key="3">
    <source>
        <dbReference type="ARBA" id="ARBA00019596"/>
    </source>
</evidence>
<evidence type="ECO:0000259" key="7">
    <source>
        <dbReference type="Pfam" id="PF11732"/>
    </source>
</evidence>
<dbReference type="InterPro" id="IPR021726">
    <property type="entry name" value="THO_THOC2_N"/>
</dbReference>
<dbReference type="GO" id="GO:0006368">
    <property type="term" value="P:transcription elongation by RNA polymerase II"/>
    <property type="evidence" value="ECO:0007669"/>
    <property type="project" value="EnsemblFungi"/>
</dbReference>
<dbReference type="GO" id="GO:0034063">
    <property type="term" value="P:stress granule assembly"/>
    <property type="evidence" value="ECO:0007669"/>
    <property type="project" value="EnsemblFungi"/>
</dbReference>
<dbReference type="STRING" id="1064592.G0VI77"/>
<sequence length="1615" mass="187164">MAETVSILDRLNTLAKKTPVNNRSIFTKDVVNHWDSSNRVLYSQFQALESDEEREKWLKRFFIELFQILLQENTPERNNFPIVAIATFINDISKLTPTASKIPTKSLMGKMFIAASLVVPSLTIDRSDDLLTLTKAIPNIHEEVFKFSWISTKLTIKPQTTLLRHLMKKSKYELKKFNLFFENSVGYSQLSILFFTAYSDQDRLQKLEFYLEQMYSIIGQYSLDSMRCLDLFLLISNEYVTEHYHFMLKFLQLSDYWPLEGRLENIIASNLIAFFLVEGEKKYKKGAENDQKSSTYLDMCCILIKNGFINFNTLWNNLGPTIEELETSLDDFEKHLEEESMKGIENPLAMAAALSMKDDDYDPRHDPEQTKTESEEQKKSEVQKESKQNTKAEENILKVINSGKIKLLKRVLVHGYLQPIIPILQRYPRIIHIDDELPRLVSRILSQMILPLYNKTKFGNLSSSPLSNSSRVTRIDNELLSTKPRLIDELRTHDPFQEFEFNTVFTFYYPEWKDGISDVETIEDLIKRSHELFTLVGPSLAKDPQFIAKICRIGIFDINEDGSSTEVIAKWIDYARKFLFPTIPVLGINPIAATEIYELMKYFPFERRYFMYNEMITKLSQDSLIIKVGFNKAERDAKNILKALSTDTVDKEARNLSKLISTNPLATLVHTVKQIENYDKVSELVVITTKFFNDFAYDVLQYVLLLRLTHPRNAVQEDGVNQAMWVQRLSVFIAGLAKRCPKMDLTNIVTYLVKTLHAGNVIAVSILKELIVTVGGVRDFNEVNKKQLIMLNSGNQVKRGGRKLIFDFRDDNVELASNLLSLFVAQDSISEIILLLYNLNLEVNTGTSHYKILSSRCDEMNTLLWSFIELIKFCLTNEDFEKNILPFDVFINEFHMSSAWVFHIWRDYFDSQYRKLEESPEKERDTKINIQHMDKVLNGTQYTGVNFEQLSKDLFITFWRLSLYDIHFDKGLYDENKVSLENEISPTLSSRKRHTLKNQIKETFVDRISHQRTFNKTIQMLSDKSKIWYENFDNSEIIAFLQACIIPRALFTPSDALYASYFLLQVFPLDQLMKIYEILFGSRILSNLLFSCTSFEASNLGMFFANIFESMEQTRQTQDLPSEYRIKIYEWYSSLTEQLCELLGEKNYMSIRNGIEFMKQTSAIFPIVDSHVTVVIGSLEKNLVDEEREDIKLPSNALLGHLKARLRKNVVKDEDMIQLSEHELKLKQLHDSELQEIKDYETLVANEKKQVELRKQIEQHKLNRKAAEEVQPQSDNERNENMDDEAKNFDWPLGKVLKYIDGVCYDLNNGLLSRATEVIDDKVEQDKLQQLMKQDISNAEFRVAVYDCFKRYFVSLVKWPNNPEFTEKLANLKQTSQHIVRDMDTASADLYSDSTAASSNRTSRYNVSDASKEKEPPKSYRTKYAGDRDSKKDGSKSPRGYQREPRTVPKEPVSFKSTQPGGTLDRTKTQQNRTSGQGQGRTFAPEKRDRTSRESTRATDYSRPRNIPEKPSRDSFKNPNDIAPRQMRSFGRESKKHNTPPPFDDRGAKRYKQEERGSRESQYRNAPRDSLKDSSRYNRPGQDSGGNSNKKKDDTPRLPQGPKGAGSGPSSRYQR</sequence>
<dbReference type="HOGENOM" id="CLU_003123_0_0_1"/>
<evidence type="ECO:0000256" key="1">
    <source>
        <dbReference type="ARBA" id="ARBA00004123"/>
    </source>
</evidence>
<dbReference type="PANTHER" id="PTHR21597:SF0">
    <property type="entry name" value="THO COMPLEX SUBUNIT 2"/>
    <property type="match status" value="1"/>
</dbReference>
<organism evidence="9 10">
    <name type="scientific">Naumovozyma castellii</name>
    <name type="common">Yeast</name>
    <name type="synonym">Saccharomyces castellii</name>
    <dbReference type="NCBI Taxonomy" id="27288"/>
    <lineage>
        <taxon>Eukaryota</taxon>
        <taxon>Fungi</taxon>
        <taxon>Dikarya</taxon>
        <taxon>Ascomycota</taxon>
        <taxon>Saccharomycotina</taxon>
        <taxon>Saccharomycetes</taxon>
        <taxon>Saccharomycetales</taxon>
        <taxon>Saccharomycetaceae</taxon>
        <taxon>Naumovozyma</taxon>
    </lineage>
</organism>
<dbReference type="eggNOG" id="KOG1874">
    <property type="taxonomic scope" value="Eukaryota"/>
</dbReference>
<feature type="compositionally biased region" description="Basic and acidic residues" evidence="5">
    <location>
        <begin position="1484"/>
        <end position="1516"/>
    </location>
</feature>
<dbReference type="GO" id="GO:0006310">
    <property type="term" value="P:DNA recombination"/>
    <property type="evidence" value="ECO:0007669"/>
    <property type="project" value="EnsemblFungi"/>
</dbReference>
<name>G0VI77_NAUCA</name>
<feature type="region of interest" description="Disordered" evidence="5">
    <location>
        <begin position="1263"/>
        <end position="1285"/>
    </location>
</feature>
<dbReference type="InterPro" id="IPR021418">
    <property type="entry name" value="THO_THOC2_C"/>
</dbReference>
<feature type="domain" description="THO complex subunit 2 N-terminal" evidence="8">
    <location>
        <begin position="26"/>
        <end position="654"/>
    </location>
</feature>
<dbReference type="Proteomes" id="UP000001640">
    <property type="component" value="Chromosome 7"/>
</dbReference>
<evidence type="ECO:0000313" key="10">
    <source>
        <dbReference type="Proteomes" id="UP000001640"/>
    </source>
</evidence>
<dbReference type="GO" id="GO:2001209">
    <property type="term" value="P:positive regulation of transcription elongation by RNA polymerase I"/>
    <property type="evidence" value="ECO:0007669"/>
    <property type="project" value="EnsemblFungi"/>
</dbReference>
<evidence type="ECO:0000256" key="5">
    <source>
        <dbReference type="SAM" id="MobiDB-lite"/>
    </source>
</evidence>
<dbReference type="GO" id="GO:0006406">
    <property type="term" value="P:mRNA export from nucleus"/>
    <property type="evidence" value="ECO:0007669"/>
    <property type="project" value="EnsemblFungi"/>
</dbReference>
<dbReference type="Pfam" id="PF11732">
    <property type="entry name" value="Thoc2"/>
    <property type="match status" value="1"/>
</dbReference>
<dbReference type="EMBL" id="HE576758">
    <property type="protein sequence ID" value="CCC71112.1"/>
    <property type="molecule type" value="Genomic_DNA"/>
</dbReference>
<evidence type="ECO:0000313" key="9">
    <source>
        <dbReference type="EMBL" id="CCC71112.1"/>
    </source>
</evidence>
<gene>
    <name evidence="9" type="primary">NCAS0G02250</name>
    <name evidence="9" type="ordered locus">NCAS_0G02250</name>
</gene>
<accession>G0VI77</accession>
<comment type="subcellular location">
    <subcellularLocation>
        <location evidence="1">Nucleus</location>
    </subcellularLocation>
</comment>
<feature type="domain" description="THO complex subunitTHOC2 N-terminal" evidence="7">
    <location>
        <begin position="656"/>
        <end position="730"/>
    </location>
</feature>
<evidence type="ECO:0000256" key="4">
    <source>
        <dbReference type="ARBA" id="ARBA00023242"/>
    </source>
</evidence>
<reference evidence="9 10" key="1">
    <citation type="journal article" date="2011" name="Proc. Natl. Acad. Sci. U.S.A.">
        <title>Evolutionary erosion of yeast sex chromosomes by mating-type switching accidents.</title>
        <authorList>
            <person name="Gordon J.L."/>
            <person name="Armisen D."/>
            <person name="Proux-Wera E."/>
            <person name="Oheigeartaigh S.S."/>
            <person name="Byrne K.P."/>
            <person name="Wolfe K.H."/>
        </authorList>
    </citation>
    <scope>NUCLEOTIDE SEQUENCE [LARGE SCALE GENOMIC DNA]</scope>
    <source>
        <strain evidence="10">ATCC 76901 / BCRC 22586 / CBS 4309 / NBRC 1992 / NRRL Y-12630</strain>
    </source>
</reference>
<dbReference type="GO" id="GO:0097185">
    <property type="term" value="P:cellular response to azide"/>
    <property type="evidence" value="ECO:0007669"/>
    <property type="project" value="EnsemblFungi"/>
</dbReference>
<feature type="region of interest" description="Disordered" evidence="5">
    <location>
        <begin position="1391"/>
        <end position="1615"/>
    </location>
</feature>
<dbReference type="PANTHER" id="PTHR21597">
    <property type="entry name" value="THO2 PROTEIN"/>
    <property type="match status" value="1"/>
</dbReference>
<dbReference type="KEGG" id="ncs:NCAS_0G02250"/>
<feature type="domain" description="THO complex subunitTHOC2 C-terminal" evidence="6">
    <location>
        <begin position="948"/>
        <end position="1116"/>
    </location>
</feature>
<dbReference type="RefSeq" id="XP_003677464.1">
    <property type="nucleotide sequence ID" value="XM_003677416.1"/>
</dbReference>
<feature type="compositionally biased region" description="Polar residues" evidence="5">
    <location>
        <begin position="1392"/>
        <end position="1409"/>
    </location>
</feature>
<dbReference type="OrthoDB" id="29024at2759"/>
<dbReference type="Pfam" id="PF16134">
    <property type="entry name" value="THOC2_N"/>
    <property type="match status" value="1"/>
</dbReference>
<evidence type="ECO:0000256" key="2">
    <source>
        <dbReference type="ARBA" id="ARBA00007857"/>
    </source>
</evidence>
<comment type="similarity">
    <text evidence="2">Belongs to the THOC2 family.</text>
</comment>
<reference key="2">
    <citation type="submission" date="2011-08" db="EMBL/GenBank/DDBJ databases">
        <title>Genome sequence of Naumovozyma castellii.</title>
        <authorList>
            <person name="Gordon J.L."/>
            <person name="Armisen D."/>
            <person name="Proux-Wera E."/>
            <person name="OhEigeartaigh S.S."/>
            <person name="Byrne K.P."/>
            <person name="Wolfe K.H."/>
        </authorList>
    </citation>
    <scope>NUCLEOTIDE SEQUENCE</scope>
    <source>
        <strain>Type strain:CBS 4309</strain>
    </source>
</reference>
<dbReference type="Pfam" id="PF11262">
    <property type="entry name" value="Tho2"/>
    <property type="match status" value="2"/>
</dbReference>
<keyword evidence="10" id="KW-1185">Reference proteome</keyword>
<keyword evidence="4" id="KW-0539">Nucleus</keyword>